<evidence type="ECO:0000256" key="6">
    <source>
        <dbReference type="ARBA" id="ARBA00022737"/>
    </source>
</evidence>
<feature type="region of interest" description="Disordered" evidence="17">
    <location>
        <begin position="1085"/>
        <end position="1104"/>
    </location>
</feature>
<feature type="coiled-coil region" evidence="16">
    <location>
        <begin position="989"/>
        <end position="1016"/>
    </location>
</feature>
<evidence type="ECO:0000256" key="15">
    <source>
        <dbReference type="ARBA" id="ARBA00070717"/>
    </source>
</evidence>
<sequence>MPSHDILVWPRQIRVDGPRGNALQYETVQVVEPGPVLRDMAFSKDHEHLYIMSERQCPPAVLSEGMAWMLGLNLPGLGELDPFHQRLKATPGPRGLPAAAALASSRSRLFANSANALRFVMSGSGIHVSLSQQGRLDSMPTPPCWASLPDPSLLAMPAMYPPAGTQRGRMCESQEHQLFCKILNTFFLVVLSQLTRVPVESCGQYRSCSECLGSGDPHCGWCVLHNTCTRKERCERSREPRRFASEMKQCVRLTVHPSNISVSQYSVLLVLETYNVPELSAGVNCTFEDLSEMDGLVVGNQIQCYSPAAKEVPRIITENGDHHVVQLQLKSKETGMTFASTSFVFYNCSVHNSCLSCVESPYRCHWCKYRHVCTHDPKTCSFQEGRVKMPEDCPQLLRVDKILVPVEVIKPITLKAKNLPQPQSGQRGYECVLSIQGSEQRVPALRFNSSSVQCQNTSYSYEGMEINNLPVDLTVVWNGHFNIDNPAQNKVHLYKCGAMRESCGLCLKADPAFECGWCQGLGQCTLRQHCPPQESQWLELSGANSKCTNPRITEIIPVTGPREGGTKVTIRGENLGLEFRDIASHVKVAGVECSPLVDGYVPAEQIVCEMGEAKPSQHAGFVEICVAVCRPEFMARSSQLYYFMTLTLSDLKPNRGPMSGGTQVTITGTNLNAGSNVVVMFGKQPCLFHRRSPSYIVCNTTSSDEVLEMQVTVQVDRARIHHQDLSFQYLEDPTIVRLEPEWSIVSSAWLVVIIIIIVDCHRCYCPCIYTPPSFFPISGNTPIAVWGTNLDLIQNPQIRAKHGGKEHINLCEVLNETEMTCQAPALALGPDSQSDLTERPEEFGFILDNVQSLLILNKTNFTYYPNPVFEAFGPSGILELKPGTPIILKGKNLIPPVAGGNVKLNYTVLVGEKPCTVTVSDVQLLCESPNLIGRHKVMARVGGMEYSPGMVYIAPDSPLSLPAIVSIAVAGGLLIIFIVAVLIAYKRKSRESDLTLKRLQMQMDNLESRVALECKEAFAELQTDIHELTSDLDGAGIPFLDYRTYTMRVLFPGIEDHPVLRDLEVRSRAHDQMFSISVLVQRKRWGASGPGSPGAEAGGEGAGGSLLKVPLEEAEPPRGLRAEAGGFHKAYHPLGMGVPGVQLASLSQMGVRTHPPTGSPLQVPGYRQERVEKGLKLFAQLINNKVFLLSFIRTLESQRSFSMRDRGNVASLIMTVLQSKLEYATDVLKQLLADLIDKNLESKNHPKLLLRRTESVAEKMLTNWFTFLLYKFLKECAGEPLFSLFCAIKQQMEKGPIDAITGEARYSLSEDKLIRQQIDYKTLVLSCVNPDNANSSEVPVKILNCDTITQVKEKILDAIFKNVPCSHRPKAADMDLEWRQGSGARMILQDEDITTKIENDWKRLNTLAHYQVPDGSVVALVSKQVTAYNAVNNSTVSRTSASKYENMIRYTGSPDSLRSRTPMITPDLESGVKMWHLVKNHEHGDQKEGDRGSKMVSEIYLTRLLATKGTLQKFVDDLFETIFSTAHRGSALPLAIKYMFDFLDEQADKHGIHDPHVRHTWKSNCLPLRFWVNMIKNPQFVFDIHKNSITDACLSVVAQTFMDSCSTSEHRLGKDSPSNKLLYAKDIPSYKNWVERYYSDIGKMPAISDQDMNAYLAEQSRMHMNEFNTMSALSEIFSYVGKYSEEILGPLDHDDQCGKQKLAYKLEQVITLMSLDS</sequence>
<dbReference type="SUPFAM" id="SSF48350">
    <property type="entry name" value="GTPase activation domain, GAP"/>
    <property type="match status" value="1"/>
</dbReference>
<dbReference type="Pfam" id="PF18020">
    <property type="entry name" value="TIG_2"/>
    <property type="match status" value="1"/>
</dbReference>
<dbReference type="FunFam" id="2.60.40.10:FF:000339">
    <property type="entry name" value="Plexin A2"/>
    <property type="match status" value="1"/>
</dbReference>
<dbReference type="GO" id="GO:0021637">
    <property type="term" value="P:trigeminal nerve structural organization"/>
    <property type="evidence" value="ECO:0007669"/>
    <property type="project" value="UniProtKB-ARBA"/>
</dbReference>
<dbReference type="GO" id="GO:0050919">
    <property type="term" value="P:negative chemotaxis"/>
    <property type="evidence" value="ECO:0007669"/>
    <property type="project" value="UniProtKB-ARBA"/>
</dbReference>
<keyword evidence="10" id="KW-1015">Disulfide bond</keyword>
<feature type="domain" description="IPT/TIG" evidence="20">
    <location>
        <begin position="866"/>
        <end position="955"/>
    </location>
</feature>
<feature type="domain" description="PSI" evidence="19">
    <location>
        <begin position="495"/>
        <end position="548"/>
    </location>
</feature>
<evidence type="ECO:0000256" key="12">
    <source>
        <dbReference type="ARBA" id="ARBA00023180"/>
    </source>
</evidence>
<evidence type="ECO:0000256" key="2">
    <source>
        <dbReference type="ARBA" id="ARBA00010297"/>
    </source>
</evidence>
<keyword evidence="4 18" id="KW-0812">Transmembrane</keyword>
<dbReference type="GO" id="GO:0017154">
    <property type="term" value="F:semaphorin receptor activity"/>
    <property type="evidence" value="ECO:0007669"/>
    <property type="project" value="InterPro"/>
</dbReference>
<evidence type="ECO:0000256" key="4">
    <source>
        <dbReference type="ARBA" id="ARBA00022692"/>
    </source>
</evidence>
<evidence type="ECO:0000256" key="8">
    <source>
        <dbReference type="ARBA" id="ARBA00022990"/>
    </source>
</evidence>
<dbReference type="SMART" id="SM00423">
    <property type="entry name" value="PSI"/>
    <property type="match status" value="3"/>
</dbReference>
<protein>
    <recommendedName>
        <fullName evidence="15">Plexin-A4</fullName>
    </recommendedName>
</protein>
<dbReference type="InterPro" id="IPR031148">
    <property type="entry name" value="Plexin"/>
</dbReference>
<dbReference type="InterPro" id="IPR002909">
    <property type="entry name" value="IPT_dom"/>
</dbReference>
<dbReference type="InterPro" id="IPR013783">
    <property type="entry name" value="Ig-like_fold"/>
</dbReference>
<comment type="similarity">
    <text evidence="2">Belongs to the plexin family.</text>
</comment>
<dbReference type="GO" id="GO:0021785">
    <property type="term" value="P:branchiomotor neuron axon guidance"/>
    <property type="evidence" value="ECO:0007669"/>
    <property type="project" value="UniProtKB-ARBA"/>
</dbReference>
<evidence type="ECO:0000256" key="3">
    <source>
        <dbReference type="ARBA" id="ARBA00022475"/>
    </source>
</evidence>
<dbReference type="Pfam" id="PF08337">
    <property type="entry name" value="Plexin_cytopl"/>
    <property type="match status" value="2"/>
</dbReference>
<dbReference type="FunFam" id="3.10.20.90:FF:000018">
    <property type="entry name" value="Plexin A2"/>
    <property type="match status" value="1"/>
</dbReference>
<feature type="compositionally biased region" description="Gly residues" evidence="17">
    <location>
        <begin position="1088"/>
        <end position="1104"/>
    </location>
</feature>
<feature type="domain" description="IPT/TIG" evidence="20">
    <location>
        <begin position="549"/>
        <end position="643"/>
    </location>
</feature>
<comment type="subcellular location">
    <subcellularLocation>
        <location evidence="1">Cell membrane</location>
        <topology evidence="1">Single-pass type I membrane protein</topology>
    </subcellularLocation>
</comment>
<dbReference type="GO" id="GO:0048841">
    <property type="term" value="P:regulation of axon extension involved in axon guidance"/>
    <property type="evidence" value="ECO:0007669"/>
    <property type="project" value="UniProtKB-ARBA"/>
</dbReference>
<gene>
    <name evidence="21" type="ORF">J0S82_018051</name>
</gene>
<dbReference type="FunFam" id="1.10.506.10:FF:000005">
    <property type="entry name" value="Plexin A1"/>
    <property type="match status" value="1"/>
</dbReference>
<dbReference type="CDD" id="cd01181">
    <property type="entry name" value="IPT_plexin_repeat3"/>
    <property type="match status" value="1"/>
</dbReference>
<dbReference type="FunFam" id="2.60.40.10:FF:000071">
    <property type="entry name" value="Plexin A2"/>
    <property type="match status" value="1"/>
</dbReference>
<evidence type="ECO:0000259" key="20">
    <source>
        <dbReference type="SMART" id="SM00429"/>
    </source>
</evidence>
<evidence type="ECO:0000256" key="13">
    <source>
        <dbReference type="ARBA" id="ARBA00057638"/>
    </source>
</evidence>
<evidence type="ECO:0000256" key="18">
    <source>
        <dbReference type="SAM" id="Phobius"/>
    </source>
</evidence>
<dbReference type="Gene3D" id="2.60.40.10">
    <property type="entry name" value="Immunoglobulins"/>
    <property type="match status" value="4"/>
</dbReference>
<keyword evidence="11" id="KW-0675">Receptor</keyword>
<comment type="subunit">
    <text evidence="14">Interacts with NRP1 and NRP2.</text>
</comment>
<keyword evidence="22" id="KW-1185">Reference proteome</keyword>
<dbReference type="GO" id="GO:0021612">
    <property type="term" value="P:facial nerve structural organization"/>
    <property type="evidence" value="ECO:0007669"/>
    <property type="project" value="UniProtKB-ARBA"/>
</dbReference>
<evidence type="ECO:0000256" key="7">
    <source>
        <dbReference type="ARBA" id="ARBA00022989"/>
    </source>
</evidence>
<keyword evidence="8" id="KW-0007">Acetylation</keyword>
<keyword evidence="3" id="KW-1003">Cell membrane</keyword>
<dbReference type="FunFam" id="2.60.40.10:FF:000329">
    <property type="entry name" value="Plexin A4"/>
    <property type="match status" value="1"/>
</dbReference>
<dbReference type="OrthoDB" id="125363at2759"/>
<dbReference type="GO" id="GO:0002116">
    <property type="term" value="C:semaphorin receptor complex"/>
    <property type="evidence" value="ECO:0007669"/>
    <property type="project" value="TreeGrafter"/>
</dbReference>
<dbReference type="EMBL" id="JAGFMF010011700">
    <property type="protein sequence ID" value="KAG8515683.1"/>
    <property type="molecule type" value="Genomic_DNA"/>
</dbReference>
<comment type="caution">
    <text evidence="21">The sequence shown here is derived from an EMBL/GenBank/DDBJ whole genome shotgun (WGS) entry which is preliminary data.</text>
</comment>
<comment type="function">
    <text evidence="13">Coreceptor for SEMA3A. Necessary for signaling by class 3 semaphorins and subsequent remodeling of the cytoskeleton. Plays a role in axon guidance in the developing nervous system. Class 3 semaphorins bind to a complex composed of a neuropilin and a plexin. The plexin modulates the affinity of the complex for specific semaphorins, and its cytoplasmic domain is required for the activation of down-stream signaling events in the cytoplasm.</text>
</comment>
<feature type="domain" description="PSI" evidence="19">
    <location>
        <begin position="201"/>
        <end position="251"/>
    </location>
</feature>
<evidence type="ECO:0000256" key="17">
    <source>
        <dbReference type="SAM" id="MobiDB-lite"/>
    </source>
</evidence>
<dbReference type="InterPro" id="IPR008936">
    <property type="entry name" value="Rho_GTPase_activation_prot"/>
</dbReference>
<dbReference type="FunFam" id="2.60.40.10:FF:000123">
    <property type="entry name" value="Plexin A1"/>
    <property type="match status" value="1"/>
</dbReference>
<keyword evidence="16" id="KW-0175">Coiled coil</keyword>
<evidence type="ECO:0000313" key="21">
    <source>
        <dbReference type="EMBL" id="KAG8515683.1"/>
    </source>
</evidence>
<feature type="domain" description="IPT/TIG" evidence="20">
    <location>
        <begin position="765"/>
        <end position="864"/>
    </location>
</feature>
<dbReference type="InterPro" id="IPR041019">
    <property type="entry name" value="TIG1_plexin"/>
</dbReference>
<organism evidence="21 22">
    <name type="scientific">Galemys pyrenaicus</name>
    <name type="common">Iberian desman</name>
    <name type="synonym">Pyrenean desman</name>
    <dbReference type="NCBI Taxonomy" id="202257"/>
    <lineage>
        <taxon>Eukaryota</taxon>
        <taxon>Metazoa</taxon>
        <taxon>Chordata</taxon>
        <taxon>Craniata</taxon>
        <taxon>Vertebrata</taxon>
        <taxon>Euteleostomi</taxon>
        <taxon>Mammalia</taxon>
        <taxon>Eutheria</taxon>
        <taxon>Laurasiatheria</taxon>
        <taxon>Eulipotyphla</taxon>
        <taxon>Talpidae</taxon>
        <taxon>Galemys</taxon>
    </lineage>
</organism>
<dbReference type="Proteomes" id="UP000700334">
    <property type="component" value="Unassembled WGS sequence"/>
</dbReference>
<evidence type="ECO:0000313" key="22">
    <source>
        <dbReference type="Proteomes" id="UP000700334"/>
    </source>
</evidence>
<dbReference type="Pfam" id="PF01833">
    <property type="entry name" value="TIG"/>
    <property type="match status" value="3"/>
</dbReference>
<proteinExistence type="inferred from homology"/>
<keyword evidence="5" id="KW-0732">Signal</keyword>
<keyword evidence="9 18" id="KW-0472">Membrane</keyword>
<evidence type="ECO:0000256" key="10">
    <source>
        <dbReference type="ARBA" id="ARBA00023157"/>
    </source>
</evidence>
<dbReference type="InterPro" id="IPR046800">
    <property type="entry name" value="Plexin_RBD"/>
</dbReference>
<dbReference type="SMART" id="SM00429">
    <property type="entry name" value="IPT"/>
    <property type="match status" value="4"/>
</dbReference>
<keyword evidence="7 18" id="KW-1133">Transmembrane helix</keyword>
<dbReference type="InterPro" id="IPR013548">
    <property type="entry name" value="Plexin_cytoplasmic_RasGAP_dom"/>
</dbReference>
<dbReference type="InterPro" id="IPR016201">
    <property type="entry name" value="PSI"/>
</dbReference>
<dbReference type="SUPFAM" id="SSF81296">
    <property type="entry name" value="E set domains"/>
    <property type="match status" value="4"/>
</dbReference>
<evidence type="ECO:0000259" key="19">
    <source>
        <dbReference type="SMART" id="SM00423"/>
    </source>
</evidence>
<feature type="domain" description="IPT/TIG" evidence="20">
    <location>
        <begin position="645"/>
        <end position="730"/>
    </location>
</feature>
<dbReference type="FunFam" id="2.60.40.10:FF:001973">
    <property type="entry name" value="Plexin A4, B"/>
    <property type="match status" value="1"/>
</dbReference>
<evidence type="ECO:0000256" key="9">
    <source>
        <dbReference type="ARBA" id="ARBA00023136"/>
    </source>
</evidence>
<dbReference type="Pfam" id="PF24479">
    <property type="entry name" value="PSI_PlexinA-B"/>
    <property type="match status" value="1"/>
</dbReference>
<evidence type="ECO:0000256" key="1">
    <source>
        <dbReference type="ARBA" id="ARBA00004251"/>
    </source>
</evidence>
<dbReference type="CDD" id="cd01180">
    <property type="entry name" value="IPT_plexin_repeat1"/>
    <property type="match status" value="1"/>
</dbReference>
<evidence type="ECO:0000256" key="16">
    <source>
        <dbReference type="SAM" id="Coils"/>
    </source>
</evidence>
<keyword evidence="6" id="KW-0677">Repeat</keyword>
<feature type="transmembrane region" description="Helical" evidence="18">
    <location>
        <begin position="963"/>
        <end position="985"/>
    </location>
</feature>
<dbReference type="PANTHER" id="PTHR22625">
    <property type="entry name" value="PLEXIN"/>
    <property type="match status" value="1"/>
</dbReference>
<dbReference type="Gene3D" id="1.10.506.10">
    <property type="entry name" value="GTPase Activation - p120gap, domain 1"/>
    <property type="match status" value="2"/>
</dbReference>
<reference evidence="21" key="1">
    <citation type="journal article" date="2021" name="Evol. Appl.">
        <title>The genome of the Pyrenean desman and the effects of bottlenecks and inbreeding on the genomic landscape of an endangered species.</title>
        <authorList>
            <person name="Escoda L."/>
            <person name="Castresana J."/>
        </authorList>
    </citation>
    <scope>NUCLEOTIDE SEQUENCE</scope>
    <source>
        <strain evidence="21">IBE-C5619</strain>
    </source>
</reference>
<dbReference type="GO" id="GO:0021537">
    <property type="term" value="P:telencephalon development"/>
    <property type="evidence" value="ECO:0007669"/>
    <property type="project" value="UniProtKB-ARBA"/>
</dbReference>
<dbReference type="InterPro" id="IPR002165">
    <property type="entry name" value="Plexin_repeat"/>
</dbReference>
<dbReference type="Gene3D" id="3.10.20.90">
    <property type="entry name" value="Phosphatidylinositol 3-kinase Catalytic Subunit, Chain A, domain 1"/>
    <property type="match status" value="1"/>
</dbReference>
<keyword evidence="12" id="KW-0325">Glycoprotein</keyword>
<dbReference type="GO" id="GO:0050920">
    <property type="term" value="P:regulation of chemotaxis"/>
    <property type="evidence" value="ECO:0007669"/>
    <property type="project" value="UniProtKB-ARBA"/>
</dbReference>
<name>A0A8J6A875_GALPY</name>
<dbReference type="PANTHER" id="PTHR22625:SF34">
    <property type="entry name" value="PLEXIN-A4"/>
    <property type="match status" value="1"/>
</dbReference>
<evidence type="ECO:0000256" key="14">
    <source>
        <dbReference type="ARBA" id="ARBA00062096"/>
    </source>
</evidence>
<dbReference type="InterPro" id="IPR014756">
    <property type="entry name" value="Ig_E-set"/>
</dbReference>
<dbReference type="CDD" id="cd01179">
    <property type="entry name" value="IPT_plexin_repeat2"/>
    <property type="match status" value="1"/>
</dbReference>
<evidence type="ECO:0000256" key="5">
    <source>
        <dbReference type="ARBA" id="ARBA00022729"/>
    </source>
</evidence>
<feature type="domain" description="PSI" evidence="19">
    <location>
        <begin position="347"/>
        <end position="394"/>
    </location>
</feature>
<dbReference type="GO" id="GO:0030334">
    <property type="term" value="P:regulation of cell migration"/>
    <property type="evidence" value="ECO:0007669"/>
    <property type="project" value="TreeGrafter"/>
</dbReference>
<dbReference type="GO" id="GO:0005886">
    <property type="term" value="C:plasma membrane"/>
    <property type="evidence" value="ECO:0007669"/>
    <property type="project" value="UniProtKB-SubCell"/>
</dbReference>
<evidence type="ECO:0000256" key="11">
    <source>
        <dbReference type="ARBA" id="ARBA00023170"/>
    </source>
</evidence>
<accession>A0A8J6A875</accession>
<dbReference type="Pfam" id="PF01437">
    <property type="entry name" value="PSI"/>
    <property type="match status" value="2"/>
</dbReference>
<dbReference type="CDD" id="cd00603">
    <property type="entry name" value="IPT_PCSR"/>
    <property type="match status" value="1"/>
</dbReference>
<dbReference type="InterPro" id="IPR041362">
    <property type="entry name" value="TIG2_plexin"/>
</dbReference>
<dbReference type="Pfam" id="PF17960">
    <property type="entry name" value="TIG_plexin"/>
    <property type="match status" value="1"/>
</dbReference>
<dbReference type="SUPFAM" id="SSF103575">
    <property type="entry name" value="Plexin repeat"/>
    <property type="match status" value="2"/>
</dbReference>
<dbReference type="CDD" id="cd12790">
    <property type="entry name" value="RasGAP_plexin_A"/>
    <property type="match status" value="1"/>
</dbReference>
<dbReference type="Pfam" id="PF20170">
    <property type="entry name" value="Plexin_RBD"/>
    <property type="match status" value="1"/>
</dbReference>